<protein>
    <submittedName>
        <fullName evidence="1">Uncharacterized protein</fullName>
    </submittedName>
</protein>
<dbReference type="EMBL" id="JACGXG010000002">
    <property type="protein sequence ID" value="MBA8850600.1"/>
    <property type="molecule type" value="Genomic_DNA"/>
</dbReference>
<dbReference type="Proteomes" id="UP000578622">
    <property type="component" value="Unassembled WGS sequence"/>
</dbReference>
<comment type="caution">
    <text evidence="1">The sequence shown here is derived from an EMBL/GenBank/DDBJ whole genome shotgun (WGS) entry which is preliminary data.</text>
</comment>
<gene>
    <name evidence="1" type="ORF">FHW20_001535</name>
</gene>
<keyword evidence="2" id="KW-1185">Reference proteome</keyword>
<accession>A0ABR6AMC1</accession>
<proteinExistence type="predicted"/>
<reference evidence="1 2" key="1">
    <citation type="submission" date="2020-07" db="EMBL/GenBank/DDBJ databases">
        <title>Genomic Encyclopedia of Type Strains, Phase IV (KMG-V): Genome sequencing to study the core and pangenomes of soil and plant-associated prokaryotes.</title>
        <authorList>
            <person name="Whitman W."/>
        </authorList>
    </citation>
    <scope>NUCLEOTIDE SEQUENCE [LARGE SCALE GENOMIC DNA]</scope>
    <source>
        <strain evidence="1 2">RH4WT92</strain>
    </source>
</reference>
<name>A0ABR6AMC1_9HYPH</name>
<sequence length="64" mass="7384">MRSRFICIARISSENRVTLFGMRLVCIDAHLIRKAFHTFRDALFSQPFTASTDSGWRGFRSETA</sequence>
<evidence type="ECO:0000313" key="1">
    <source>
        <dbReference type="EMBL" id="MBA8850600.1"/>
    </source>
</evidence>
<evidence type="ECO:0000313" key="2">
    <source>
        <dbReference type="Proteomes" id="UP000578622"/>
    </source>
</evidence>
<organism evidence="1 2">
    <name type="scientific">Brucella intermedia</name>
    <dbReference type="NCBI Taxonomy" id="94625"/>
    <lineage>
        <taxon>Bacteria</taxon>
        <taxon>Pseudomonadati</taxon>
        <taxon>Pseudomonadota</taxon>
        <taxon>Alphaproteobacteria</taxon>
        <taxon>Hyphomicrobiales</taxon>
        <taxon>Brucellaceae</taxon>
        <taxon>Brucella/Ochrobactrum group</taxon>
        <taxon>Brucella</taxon>
    </lineage>
</organism>